<dbReference type="InterPro" id="IPR036691">
    <property type="entry name" value="Endo/exonu/phosph_ase_sf"/>
</dbReference>
<accession>A0AAW2MJ85</accession>
<dbReference type="AlphaFoldDB" id="A0AAW2MJ85"/>
<dbReference type="Gene3D" id="3.60.10.10">
    <property type="entry name" value="Endonuclease/exonuclease/phosphatase"/>
    <property type="match status" value="1"/>
</dbReference>
<dbReference type="SUPFAM" id="SSF56219">
    <property type="entry name" value="DNase I-like"/>
    <property type="match status" value="1"/>
</dbReference>
<name>A0AAW2MJ85_9LAMI</name>
<evidence type="ECO:0008006" key="2">
    <source>
        <dbReference type="Google" id="ProtNLM"/>
    </source>
</evidence>
<protein>
    <recommendedName>
        <fullName evidence="2">Endonuclease/exonuclease/phosphatase</fullName>
    </recommendedName>
</protein>
<dbReference type="EMBL" id="JACGWK010000010">
    <property type="protein sequence ID" value="KAL0331574.1"/>
    <property type="molecule type" value="Genomic_DNA"/>
</dbReference>
<gene>
    <name evidence="1" type="ORF">Sangu_1702900</name>
</gene>
<dbReference type="PANTHER" id="PTHR35218">
    <property type="entry name" value="RNASE H DOMAIN-CONTAINING PROTEIN"/>
    <property type="match status" value="1"/>
</dbReference>
<reference evidence="1" key="2">
    <citation type="journal article" date="2024" name="Plant">
        <title>Genomic evolution and insights into agronomic trait innovations of Sesamum species.</title>
        <authorList>
            <person name="Miao H."/>
            <person name="Wang L."/>
            <person name="Qu L."/>
            <person name="Liu H."/>
            <person name="Sun Y."/>
            <person name="Le M."/>
            <person name="Wang Q."/>
            <person name="Wei S."/>
            <person name="Zheng Y."/>
            <person name="Lin W."/>
            <person name="Duan Y."/>
            <person name="Cao H."/>
            <person name="Xiong S."/>
            <person name="Wang X."/>
            <person name="Wei L."/>
            <person name="Li C."/>
            <person name="Ma Q."/>
            <person name="Ju M."/>
            <person name="Zhao R."/>
            <person name="Li G."/>
            <person name="Mu C."/>
            <person name="Tian Q."/>
            <person name="Mei H."/>
            <person name="Zhang T."/>
            <person name="Gao T."/>
            <person name="Zhang H."/>
        </authorList>
    </citation>
    <scope>NUCLEOTIDE SEQUENCE</scope>
    <source>
        <strain evidence="1">G01</strain>
    </source>
</reference>
<dbReference type="PANTHER" id="PTHR35218:SF9">
    <property type="entry name" value="ENDONUCLEASE_EXONUCLEASE_PHOSPHATASE DOMAIN-CONTAINING PROTEIN"/>
    <property type="match status" value="1"/>
</dbReference>
<reference evidence="1" key="1">
    <citation type="submission" date="2020-06" db="EMBL/GenBank/DDBJ databases">
        <authorList>
            <person name="Li T."/>
            <person name="Hu X."/>
            <person name="Zhang T."/>
            <person name="Song X."/>
            <person name="Zhang H."/>
            <person name="Dai N."/>
            <person name="Sheng W."/>
            <person name="Hou X."/>
            <person name="Wei L."/>
        </authorList>
    </citation>
    <scope>NUCLEOTIDE SEQUENCE</scope>
    <source>
        <strain evidence="1">G01</strain>
        <tissue evidence="1">Leaf</tissue>
    </source>
</reference>
<organism evidence="1">
    <name type="scientific">Sesamum angustifolium</name>
    <dbReference type="NCBI Taxonomy" id="2727405"/>
    <lineage>
        <taxon>Eukaryota</taxon>
        <taxon>Viridiplantae</taxon>
        <taxon>Streptophyta</taxon>
        <taxon>Embryophyta</taxon>
        <taxon>Tracheophyta</taxon>
        <taxon>Spermatophyta</taxon>
        <taxon>Magnoliopsida</taxon>
        <taxon>eudicotyledons</taxon>
        <taxon>Gunneridae</taxon>
        <taxon>Pentapetalae</taxon>
        <taxon>asterids</taxon>
        <taxon>lamiids</taxon>
        <taxon>Lamiales</taxon>
        <taxon>Pedaliaceae</taxon>
        <taxon>Sesamum</taxon>
    </lineage>
</organism>
<comment type="caution">
    <text evidence="1">The sequence shown here is derived from an EMBL/GenBank/DDBJ whole genome shotgun (WGS) entry which is preliminary data.</text>
</comment>
<proteinExistence type="predicted"/>
<sequence length="166" mass="19390">MKLLVWNYQGLWLPWTVRTLKELINLHRPGLVFLYETKCKARRCDRVKDVVNYNGIKVDSMGKVGCLLLLWRKDVKVCLQSFSVHLIDCSVKSSKCPKHWRFTGFYGYPEVTRMKKGWNLIRRLSQVLVRPWLCTGAYNKVLEQYEKSKGPFLELSGRSGTPRVPP</sequence>
<evidence type="ECO:0000313" key="1">
    <source>
        <dbReference type="EMBL" id="KAL0331574.1"/>
    </source>
</evidence>